<feature type="chain" id="PRO_5011512163" evidence="5">
    <location>
        <begin position="23"/>
        <end position="139"/>
    </location>
</feature>
<reference evidence="7 8" key="1">
    <citation type="submission" date="2016-10" db="EMBL/GenBank/DDBJ databases">
        <authorList>
            <person name="de Groot N.N."/>
        </authorList>
    </citation>
    <scope>NUCLEOTIDE SEQUENCE [LARGE SCALE GENOMIC DNA]</scope>
    <source>
        <strain evidence="7 8">CGMCC 1.10267</strain>
    </source>
</reference>
<dbReference type="OrthoDB" id="9811281at2"/>
<proteinExistence type="predicted"/>
<dbReference type="Pfam" id="PF13442">
    <property type="entry name" value="Cytochrome_CBB3"/>
    <property type="match status" value="1"/>
</dbReference>
<dbReference type="Gene3D" id="1.10.760.10">
    <property type="entry name" value="Cytochrome c-like domain"/>
    <property type="match status" value="1"/>
</dbReference>
<keyword evidence="1 4" id="KW-0349">Heme</keyword>
<evidence type="ECO:0000256" key="3">
    <source>
        <dbReference type="ARBA" id="ARBA00023004"/>
    </source>
</evidence>
<dbReference type="AlphaFoldDB" id="A0A1G7VH47"/>
<dbReference type="SUPFAM" id="SSF46626">
    <property type="entry name" value="Cytochrome c"/>
    <property type="match status" value="1"/>
</dbReference>
<dbReference type="GO" id="GO:0020037">
    <property type="term" value="F:heme binding"/>
    <property type="evidence" value="ECO:0007669"/>
    <property type="project" value="InterPro"/>
</dbReference>
<evidence type="ECO:0000313" key="7">
    <source>
        <dbReference type="EMBL" id="SDG58260.1"/>
    </source>
</evidence>
<keyword evidence="2 4" id="KW-0479">Metal-binding</keyword>
<dbReference type="PROSITE" id="PS51007">
    <property type="entry name" value="CYTC"/>
    <property type="match status" value="1"/>
</dbReference>
<evidence type="ECO:0000259" key="6">
    <source>
        <dbReference type="PROSITE" id="PS51007"/>
    </source>
</evidence>
<dbReference type="InterPro" id="IPR009056">
    <property type="entry name" value="Cyt_c-like_dom"/>
</dbReference>
<evidence type="ECO:0000256" key="1">
    <source>
        <dbReference type="ARBA" id="ARBA00022617"/>
    </source>
</evidence>
<feature type="domain" description="Cytochrome c" evidence="6">
    <location>
        <begin position="35"/>
        <end position="115"/>
    </location>
</feature>
<dbReference type="STRING" id="440168.SAMN04487974_10494"/>
<dbReference type="InterPro" id="IPR036909">
    <property type="entry name" value="Cyt_c-like_dom_sf"/>
</dbReference>
<dbReference type="GO" id="GO:0009055">
    <property type="term" value="F:electron transfer activity"/>
    <property type="evidence" value="ECO:0007669"/>
    <property type="project" value="InterPro"/>
</dbReference>
<organism evidence="7 8">
    <name type="scientific">Pelagibacterium luteolum</name>
    <dbReference type="NCBI Taxonomy" id="440168"/>
    <lineage>
        <taxon>Bacteria</taxon>
        <taxon>Pseudomonadati</taxon>
        <taxon>Pseudomonadota</taxon>
        <taxon>Alphaproteobacteria</taxon>
        <taxon>Hyphomicrobiales</taxon>
        <taxon>Devosiaceae</taxon>
        <taxon>Pelagibacterium</taxon>
    </lineage>
</organism>
<accession>A0A1G7VH47</accession>
<gene>
    <name evidence="7" type="ORF">SAMN04487974_10494</name>
</gene>
<feature type="signal peptide" evidence="5">
    <location>
        <begin position="1"/>
        <end position="22"/>
    </location>
</feature>
<evidence type="ECO:0000256" key="2">
    <source>
        <dbReference type="ARBA" id="ARBA00022723"/>
    </source>
</evidence>
<keyword evidence="5" id="KW-0732">Signal</keyword>
<evidence type="ECO:0000313" key="8">
    <source>
        <dbReference type="Proteomes" id="UP000199495"/>
    </source>
</evidence>
<dbReference type="EMBL" id="FNCS01000004">
    <property type="protein sequence ID" value="SDG58260.1"/>
    <property type="molecule type" value="Genomic_DNA"/>
</dbReference>
<evidence type="ECO:0000256" key="5">
    <source>
        <dbReference type="SAM" id="SignalP"/>
    </source>
</evidence>
<keyword evidence="8" id="KW-1185">Reference proteome</keyword>
<dbReference type="GO" id="GO:0046872">
    <property type="term" value="F:metal ion binding"/>
    <property type="evidence" value="ECO:0007669"/>
    <property type="project" value="UniProtKB-KW"/>
</dbReference>
<protein>
    <submittedName>
        <fullName evidence="7">Cytochrome c553</fullName>
    </submittedName>
</protein>
<evidence type="ECO:0000256" key="4">
    <source>
        <dbReference type="PROSITE-ProRule" id="PRU00433"/>
    </source>
</evidence>
<dbReference type="Proteomes" id="UP000199495">
    <property type="component" value="Unassembled WGS sequence"/>
</dbReference>
<name>A0A1G7VH47_9HYPH</name>
<sequence>MMKLELTTLGLVFAILAAPALAQDYTLSGGGIGEEQIERGEDAFMTNCAGCHGDDLRSVDSNAPDLRGPVFAAGWTGNPLSEKFEKIVSTMPPGRGGSLSDQTYADIVAFILATNGVPATDSELPGDAEALDGYTVTEN</sequence>
<keyword evidence="3 4" id="KW-0408">Iron</keyword>